<dbReference type="PANTHER" id="PTHR43236">
    <property type="entry name" value="ANTITOXIN HIGA1"/>
    <property type="match status" value="1"/>
</dbReference>
<protein>
    <submittedName>
        <fullName evidence="2">ImmA/IrrE family metallo-endopeptidase</fullName>
    </submittedName>
</protein>
<accession>A0ABS6T292</accession>
<reference evidence="2 3" key="1">
    <citation type="submission" date="2021-05" db="EMBL/GenBank/DDBJ databases">
        <title>Culturable bacteria isolated from Daya Bay.</title>
        <authorList>
            <person name="Zheng W."/>
            <person name="Yu S."/>
            <person name="Huang Y."/>
        </authorList>
    </citation>
    <scope>NUCLEOTIDE SEQUENCE [LARGE SCALE GENOMIC DNA]</scope>
    <source>
        <strain evidence="2 3">DP4N28-5</strain>
    </source>
</reference>
<feature type="domain" description="IrrE N-terminal-like" evidence="1">
    <location>
        <begin position="63"/>
        <end position="173"/>
    </location>
</feature>
<dbReference type="InterPro" id="IPR010359">
    <property type="entry name" value="IrrE_HExxH"/>
</dbReference>
<organism evidence="2 3">
    <name type="scientific">Maritimibacter dapengensis</name>
    <dbReference type="NCBI Taxonomy" id="2836868"/>
    <lineage>
        <taxon>Bacteria</taxon>
        <taxon>Pseudomonadati</taxon>
        <taxon>Pseudomonadota</taxon>
        <taxon>Alphaproteobacteria</taxon>
        <taxon>Rhodobacterales</taxon>
        <taxon>Roseobacteraceae</taxon>
        <taxon>Maritimibacter</taxon>
    </lineage>
</organism>
<evidence type="ECO:0000259" key="1">
    <source>
        <dbReference type="Pfam" id="PF06114"/>
    </source>
</evidence>
<name>A0ABS6T292_9RHOB</name>
<dbReference type="RefSeq" id="WP_218392504.1">
    <property type="nucleotide sequence ID" value="NZ_JAHUZE010000002.1"/>
</dbReference>
<dbReference type="Proteomes" id="UP000756530">
    <property type="component" value="Unassembled WGS sequence"/>
</dbReference>
<comment type="caution">
    <text evidence="2">The sequence shown here is derived from an EMBL/GenBank/DDBJ whole genome shotgun (WGS) entry which is preliminary data.</text>
</comment>
<proteinExistence type="predicted"/>
<dbReference type="PANTHER" id="PTHR43236:SF2">
    <property type="entry name" value="BLL0069 PROTEIN"/>
    <property type="match status" value="1"/>
</dbReference>
<dbReference type="EMBL" id="JAHUZE010000002">
    <property type="protein sequence ID" value="MBV7379369.1"/>
    <property type="molecule type" value="Genomic_DNA"/>
</dbReference>
<sequence>MKNLRDIFRRLPLDGTVRDALRSFNLHPAVDGKARSVKALAEKLGFFVEQVEMPEGTTGRLVKDAFSPNGYCIEVNRRHSVQARRWAVLHEIGHFLLHADHNDPFAADMAFDASGFEFYLEEDLVKEREANEFAEVLLFGDGALEAAYGFYCGNLERICHHFGVSERVLRIALRKYIRSGMR</sequence>
<dbReference type="Pfam" id="PF06114">
    <property type="entry name" value="Peptidase_M78"/>
    <property type="match status" value="1"/>
</dbReference>
<evidence type="ECO:0000313" key="3">
    <source>
        <dbReference type="Proteomes" id="UP000756530"/>
    </source>
</evidence>
<keyword evidence="3" id="KW-1185">Reference proteome</keyword>
<gene>
    <name evidence="2" type="ORF">KJP28_10560</name>
</gene>
<evidence type="ECO:0000313" key="2">
    <source>
        <dbReference type="EMBL" id="MBV7379369.1"/>
    </source>
</evidence>
<dbReference type="InterPro" id="IPR052345">
    <property type="entry name" value="Rad_response_metalloprotease"/>
</dbReference>